<keyword evidence="9" id="KW-0813">Transport</keyword>
<accession>A0A1W1CFJ6</accession>
<keyword evidence="4 6" id="KW-0472">Membrane</keyword>
<feature type="transmembrane region" description="Helical" evidence="6">
    <location>
        <begin position="216"/>
        <end position="234"/>
    </location>
</feature>
<dbReference type="PANTHER" id="PTHR43833">
    <property type="entry name" value="POTASSIUM CHANNEL PROTEIN 2-RELATED-RELATED"/>
    <property type="match status" value="1"/>
</dbReference>
<dbReference type="InterPro" id="IPR005821">
    <property type="entry name" value="Ion_trans_dom"/>
</dbReference>
<evidence type="ECO:0000256" key="2">
    <source>
        <dbReference type="ARBA" id="ARBA00022692"/>
    </source>
</evidence>
<sequence length="515" mass="60667">MLIRVIINFAFALNNSRYYKLIKKFFYNILWNAEYKYKKYFDIFMVILIVLSIIILVYEVEYIIPDWIQYFDIYIVTIIFLIEYILRLWVYNDWHTMVIKEYKESIYLNKSFNLWKPTKLILMDKISYLLSTSSLIDLLAILPVYREIRIFRIFILFRVFKLTRYTKNIYQFINVLSNKKFELLTLLFVLFFLVSTSGIAIYIIEEQYNENINSLFDAFYWAFITISTVGYGDISPITKEGRIISIFVILSGVAMISFLTSIIVSTFSGKLSEIKEHRMISEINKSREFLIIGGYGHMIEIFLKRYDKSNIPFKYIIIEKDINIVNQVIKDGYNVIHDDASEYDVLQRFNIKNSKIIFLALTRNEIDNVYMTLNAKSISRNIEVISRANNDKMAKKCYLAGANSVLMPNIISNHMLVIAITKPAIYRVMYTLLTNQHIAYLDEIHTVNYIKLVGKQLKDIEFKKNYKLLLIGIESITQQEFIFNPSLDRELISGDILLVMGEKIGIEYLKKNSTK</sequence>
<dbReference type="PROSITE" id="PS51201">
    <property type="entry name" value="RCK_N"/>
    <property type="match status" value="1"/>
</dbReference>
<dbReference type="EMBL" id="FPHG01000067">
    <property type="protein sequence ID" value="SFV64497.1"/>
    <property type="molecule type" value="Genomic_DNA"/>
</dbReference>
<evidence type="ECO:0000313" key="9">
    <source>
        <dbReference type="EMBL" id="SFV64497.1"/>
    </source>
</evidence>
<reference evidence="9" key="1">
    <citation type="submission" date="2016-10" db="EMBL/GenBank/DDBJ databases">
        <authorList>
            <person name="de Groot N.N."/>
        </authorList>
    </citation>
    <scope>NUCLEOTIDE SEQUENCE</scope>
</reference>
<keyword evidence="9" id="KW-0407">Ion channel</keyword>
<evidence type="ECO:0000256" key="3">
    <source>
        <dbReference type="ARBA" id="ARBA00022989"/>
    </source>
</evidence>
<dbReference type="SUPFAM" id="SSF81324">
    <property type="entry name" value="Voltage-gated potassium channels"/>
    <property type="match status" value="1"/>
</dbReference>
<evidence type="ECO:0000256" key="5">
    <source>
        <dbReference type="ARBA" id="ARBA00029579"/>
    </source>
</evidence>
<dbReference type="GO" id="GO:0008324">
    <property type="term" value="F:monoatomic cation transmembrane transporter activity"/>
    <property type="evidence" value="ECO:0007669"/>
    <property type="project" value="InterPro"/>
</dbReference>
<evidence type="ECO:0000259" key="8">
    <source>
        <dbReference type="PROSITE" id="PS51202"/>
    </source>
</evidence>
<feature type="transmembrane region" description="Helical" evidence="6">
    <location>
        <begin position="40"/>
        <end position="58"/>
    </location>
</feature>
<keyword evidence="2 6" id="KW-0812">Transmembrane</keyword>
<dbReference type="Pfam" id="PF02080">
    <property type="entry name" value="TrkA_C"/>
    <property type="match status" value="1"/>
</dbReference>
<evidence type="ECO:0000256" key="6">
    <source>
        <dbReference type="SAM" id="Phobius"/>
    </source>
</evidence>
<dbReference type="GO" id="GO:0006813">
    <property type="term" value="P:potassium ion transport"/>
    <property type="evidence" value="ECO:0007669"/>
    <property type="project" value="InterPro"/>
</dbReference>
<dbReference type="Gene3D" id="1.10.287.70">
    <property type="match status" value="1"/>
</dbReference>
<keyword evidence="9" id="KW-0406">Ion transport</keyword>
<organism evidence="9">
    <name type="scientific">hydrothermal vent metagenome</name>
    <dbReference type="NCBI Taxonomy" id="652676"/>
    <lineage>
        <taxon>unclassified sequences</taxon>
        <taxon>metagenomes</taxon>
        <taxon>ecological metagenomes</taxon>
    </lineage>
</organism>
<dbReference type="SUPFAM" id="SSF51735">
    <property type="entry name" value="NAD(P)-binding Rossmann-fold domains"/>
    <property type="match status" value="1"/>
</dbReference>
<keyword evidence="3 6" id="KW-1133">Transmembrane helix</keyword>
<feature type="transmembrane region" description="Helical" evidence="6">
    <location>
        <begin position="70"/>
        <end position="90"/>
    </location>
</feature>
<dbReference type="AlphaFoldDB" id="A0A1W1CFJ6"/>
<gene>
    <name evidence="9" type="ORF">MNB_SV-9-62</name>
</gene>
<dbReference type="Gene3D" id="3.40.50.720">
    <property type="entry name" value="NAD(P)-binding Rossmann-like Domain"/>
    <property type="match status" value="1"/>
</dbReference>
<dbReference type="GO" id="GO:0016020">
    <property type="term" value="C:membrane"/>
    <property type="evidence" value="ECO:0007669"/>
    <property type="project" value="UniProtKB-SubCell"/>
</dbReference>
<feature type="domain" description="RCK C-terminal" evidence="8">
    <location>
        <begin position="427"/>
        <end position="515"/>
    </location>
</feature>
<feature type="transmembrane region" description="Helical" evidence="6">
    <location>
        <begin position="246"/>
        <end position="267"/>
    </location>
</feature>
<dbReference type="InterPro" id="IPR003148">
    <property type="entry name" value="RCK_N"/>
</dbReference>
<feature type="domain" description="RCK N-terminal" evidence="7">
    <location>
        <begin position="286"/>
        <end position="407"/>
    </location>
</feature>
<dbReference type="PRINTS" id="PR00169">
    <property type="entry name" value="KCHANNEL"/>
</dbReference>
<evidence type="ECO:0000259" key="7">
    <source>
        <dbReference type="PROSITE" id="PS51201"/>
    </source>
</evidence>
<name>A0A1W1CFJ6_9ZZZZ</name>
<dbReference type="InterPro" id="IPR006037">
    <property type="entry name" value="RCK_C"/>
</dbReference>
<evidence type="ECO:0000256" key="1">
    <source>
        <dbReference type="ARBA" id="ARBA00004141"/>
    </source>
</evidence>
<comment type="subcellular location">
    <subcellularLocation>
        <location evidence="1">Membrane</location>
        <topology evidence="1">Multi-pass membrane protein</topology>
    </subcellularLocation>
</comment>
<dbReference type="InterPro" id="IPR036291">
    <property type="entry name" value="NAD(P)-bd_dom_sf"/>
</dbReference>
<dbReference type="InterPro" id="IPR050721">
    <property type="entry name" value="Trk_Ktr_HKT_K-transport"/>
</dbReference>
<feature type="transmembrane region" description="Helical" evidence="6">
    <location>
        <begin position="183"/>
        <end position="204"/>
    </location>
</feature>
<dbReference type="PROSITE" id="PS51202">
    <property type="entry name" value="RCK_C"/>
    <property type="match status" value="1"/>
</dbReference>
<protein>
    <recommendedName>
        <fullName evidence="5">BK channel</fullName>
    </recommendedName>
</protein>
<evidence type="ECO:0000256" key="4">
    <source>
        <dbReference type="ARBA" id="ARBA00023136"/>
    </source>
</evidence>
<dbReference type="Pfam" id="PF00520">
    <property type="entry name" value="Ion_trans"/>
    <property type="match status" value="1"/>
</dbReference>
<dbReference type="PANTHER" id="PTHR43833:SF9">
    <property type="entry name" value="POTASSIUM CHANNEL PROTEIN YUGO-RELATED"/>
    <property type="match status" value="1"/>
</dbReference>
<proteinExistence type="predicted"/>
<dbReference type="GO" id="GO:0005216">
    <property type="term" value="F:monoatomic ion channel activity"/>
    <property type="evidence" value="ECO:0007669"/>
    <property type="project" value="InterPro"/>
</dbReference>
<dbReference type="Gene3D" id="3.30.70.1450">
    <property type="entry name" value="Regulator of K+ conductance, C-terminal domain"/>
    <property type="match status" value="1"/>
</dbReference>
<dbReference type="Pfam" id="PF02254">
    <property type="entry name" value="TrkA_N"/>
    <property type="match status" value="1"/>
</dbReference>
<dbReference type="InterPro" id="IPR036721">
    <property type="entry name" value="RCK_C_sf"/>
</dbReference>
<dbReference type="SUPFAM" id="SSF116726">
    <property type="entry name" value="TrkA C-terminal domain-like"/>
    <property type="match status" value="1"/>
</dbReference>